<sequence>MTIPFKVLREGWQADPNYREAHGEVAPEMDLAFAMAEARHRSALSHADVAERVGTSQAMVARWETGRSAPTTTSLRRFAEATGAKLRISFETDETVSG</sequence>
<evidence type="ECO:0000259" key="1">
    <source>
        <dbReference type="PROSITE" id="PS50943"/>
    </source>
</evidence>
<dbReference type="CDD" id="cd00093">
    <property type="entry name" value="HTH_XRE"/>
    <property type="match status" value="1"/>
</dbReference>
<dbReference type="RefSeq" id="WP_147076235.1">
    <property type="nucleotide sequence ID" value="NZ_BJZT01000004.1"/>
</dbReference>
<dbReference type="EMBL" id="BJZT01000004">
    <property type="protein sequence ID" value="GEO97935.1"/>
    <property type="molecule type" value="Genomic_DNA"/>
</dbReference>
<dbReference type="GO" id="GO:0003677">
    <property type="term" value="F:DNA binding"/>
    <property type="evidence" value="ECO:0007669"/>
    <property type="project" value="InterPro"/>
</dbReference>
<organism evidence="2 3">
    <name type="scientific">Methylobacterium haplocladii</name>
    <dbReference type="NCBI Taxonomy" id="1176176"/>
    <lineage>
        <taxon>Bacteria</taxon>
        <taxon>Pseudomonadati</taxon>
        <taxon>Pseudomonadota</taxon>
        <taxon>Alphaproteobacteria</taxon>
        <taxon>Hyphomicrobiales</taxon>
        <taxon>Methylobacteriaceae</taxon>
        <taxon>Methylobacterium</taxon>
    </lineage>
</organism>
<dbReference type="Gene3D" id="1.10.260.40">
    <property type="entry name" value="lambda repressor-like DNA-binding domains"/>
    <property type="match status" value="1"/>
</dbReference>
<comment type="caution">
    <text evidence="2">The sequence shown here is derived from an EMBL/GenBank/DDBJ whole genome shotgun (WGS) entry which is preliminary data.</text>
</comment>
<dbReference type="Pfam" id="PF13560">
    <property type="entry name" value="HTH_31"/>
    <property type="match status" value="1"/>
</dbReference>
<dbReference type="PROSITE" id="PS50943">
    <property type="entry name" value="HTH_CROC1"/>
    <property type="match status" value="1"/>
</dbReference>
<proteinExistence type="predicted"/>
<dbReference type="InterPro" id="IPR001387">
    <property type="entry name" value="Cro/C1-type_HTH"/>
</dbReference>
<feature type="domain" description="HTH cro/C1-type" evidence="1">
    <location>
        <begin position="35"/>
        <end position="89"/>
    </location>
</feature>
<evidence type="ECO:0000313" key="3">
    <source>
        <dbReference type="Proteomes" id="UP000321258"/>
    </source>
</evidence>
<accession>A0A512IJS6</accession>
<dbReference type="AlphaFoldDB" id="A0A512IJS6"/>
<dbReference type="SMART" id="SM00530">
    <property type="entry name" value="HTH_XRE"/>
    <property type="match status" value="1"/>
</dbReference>
<reference evidence="2 3" key="1">
    <citation type="submission" date="2019-07" db="EMBL/GenBank/DDBJ databases">
        <title>Whole genome shotgun sequence of Methylobacterium haplocladii NBRC 107714.</title>
        <authorList>
            <person name="Hosoyama A."/>
            <person name="Uohara A."/>
            <person name="Ohji S."/>
            <person name="Ichikawa N."/>
        </authorList>
    </citation>
    <scope>NUCLEOTIDE SEQUENCE [LARGE SCALE GENOMIC DNA]</scope>
    <source>
        <strain evidence="2 3">NBRC 107714</strain>
    </source>
</reference>
<evidence type="ECO:0000313" key="2">
    <source>
        <dbReference type="EMBL" id="GEO97935.1"/>
    </source>
</evidence>
<gene>
    <name evidence="2" type="ORF">MHA02_03230</name>
</gene>
<name>A0A512IJS6_9HYPH</name>
<dbReference type="Proteomes" id="UP000321258">
    <property type="component" value="Unassembled WGS sequence"/>
</dbReference>
<dbReference type="OrthoDB" id="9792093at2"/>
<dbReference type="InterPro" id="IPR010982">
    <property type="entry name" value="Lambda_DNA-bd_dom_sf"/>
</dbReference>
<protein>
    <recommendedName>
        <fullName evidence="1">HTH cro/C1-type domain-containing protein</fullName>
    </recommendedName>
</protein>
<dbReference type="SUPFAM" id="SSF47413">
    <property type="entry name" value="lambda repressor-like DNA-binding domains"/>
    <property type="match status" value="1"/>
</dbReference>
<keyword evidence="3" id="KW-1185">Reference proteome</keyword>